<dbReference type="AlphaFoldDB" id="A0A5C5XEU3"/>
<keyword evidence="2" id="KW-1185">Reference proteome</keyword>
<gene>
    <name evidence="1" type="ORF">Pan54_19140</name>
</gene>
<evidence type="ECO:0000313" key="2">
    <source>
        <dbReference type="Proteomes" id="UP000316095"/>
    </source>
</evidence>
<dbReference type="EMBL" id="SJPG01000001">
    <property type="protein sequence ID" value="TWT61179.1"/>
    <property type="molecule type" value="Genomic_DNA"/>
</dbReference>
<organism evidence="1 2">
    <name type="scientific">Rubinisphaera italica</name>
    <dbReference type="NCBI Taxonomy" id="2527969"/>
    <lineage>
        <taxon>Bacteria</taxon>
        <taxon>Pseudomonadati</taxon>
        <taxon>Planctomycetota</taxon>
        <taxon>Planctomycetia</taxon>
        <taxon>Planctomycetales</taxon>
        <taxon>Planctomycetaceae</taxon>
        <taxon>Rubinisphaera</taxon>
    </lineage>
</organism>
<reference evidence="1 2" key="1">
    <citation type="submission" date="2019-02" db="EMBL/GenBank/DDBJ databases">
        <title>Deep-cultivation of Planctomycetes and their phenomic and genomic characterization uncovers novel biology.</title>
        <authorList>
            <person name="Wiegand S."/>
            <person name="Jogler M."/>
            <person name="Boedeker C."/>
            <person name="Pinto D."/>
            <person name="Vollmers J."/>
            <person name="Rivas-Marin E."/>
            <person name="Kohn T."/>
            <person name="Peeters S.H."/>
            <person name="Heuer A."/>
            <person name="Rast P."/>
            <person name="Oberbeckmann S."/>
            <person name="Bunk B."/>
            <person name="Jeske O."/>
            <person name="Meyerdierks A."/>
            <person name="Storesund J.E."/>
            <person name="Kallscheuer N."/>
            <person name="Luecker S."/>
            <person name="Lage O.M."/>
            <person name="Pohl T."/>
            <person name="Merkel B.J."/>
            <person name="Hornburger P."/>
            <person name="Mueller R.-W."/>
            <person name="Bruemmer F."/>
            <person name="Labrenz M."/>
            <person name="Spormann A.M."/>
            <person name="Op Den Camp H."/>
            <person name="Overmann J."/>
            <person name="Amann R."/>
            <person name="Jetten M.S.M."/>
            <person name="Mascher T."/>
            <person name="Medema M.H."/>
            <person name="Devos D.P."/>
            <person name="Kaster A.-K."/>
            <person name="Ovreas L."/>
            <person name="Rohde M."/>
            <person name="Galperin M.Y."/>
            <person name="Jogler C."/>
        </authorList>
    </citation>
    <scope>NUCLEOTIDE SEQUENCE [LARGE SCALE GENOMIC DNA]</scope>
    <source>
        <strain evidence="1 2">Pan54</strain>
    </source>
</reference>
<dbReference type="OrthoDB" id="274016at2"/>
<dbReference type="Proteomes" id="UP000316095">
    <property type="component" value="Unassembled WGS sequence"/>
</dbReference>
<accession>A0A5C5XEU3</accession>
<proteinExistence type="predicted"/>
<name>A0A5C5XEU3_9PLAN</name>
<sequence length="116" mass="12952">MSNMNSQCESQINALVDLCCETLQGDQSNLDQRKDKLIKSLVMSGYTRHEGPSLQAELQSRIKEKCPDPAIHRGSELAGVTNHLQEIFEEVVRFETKLPHSRSKPRAANISSATND</sequence>
<evidence type="ECO:0000313" key="1">
    <source>
        <dbReference type="EMBL" id="TWT61179.1"/>
    </source>
</evidence>
<protein>
    <submittedName>
        <fullName evidence="1">Uncharacterized protein</fullName>
    </submittedName>
</protein>
<dbReference type="RefSeq" id="WP_146503202.1">
    <property type="nucleotide sequence ID" value="NZ_SJPG01000001.1"/>
</dbReference>
<comment type="caution">
    <text evidence="1">The sequence shown here is derived from an EMBL/GenBank/DDBJ whole genome shotgun (WGS) entry which is preliminary data.</text>
</comment>